<sequence length="579" mass="61868">MSIAFRFAARSDVGRVRSKNDDSGYAGHYLAVVADGMGGHVGGDVASATTVLDLTPLDRAGFEGNAGVYLADEIVNANIIMNELVALNPRLAGMGTTCTALLIDGDRIEMAHIGDSRAYRLRDGVFEQVTTDHTFVQRLLQEGRISPEEAEAHPHKNVIMRVLGDVDASPELELRTLDAVVGEKWVLSSDGLDAVVQVAEIETVMRSTGDLQQVVDILTDMTLERGAPDNVTVVALQVISEDSLSAAITAPQPIIPVRKYGKDGELVGVYPTVEQEASEPPSSDSEAEGADAGEPVDEDGEHRAPWRRRMPQHAKMRNALRHGKWRGESFTDGVLNTMTVKAGVDTATATTGDGEDEPTPASVLRQELSERPHDLVGAAANATQTGMIPAVTARTAQNISTLSQQQANQTLEPAELPEEYRVALSNEVAPSPHRWPMRVFVVALTLAVLAASAWSFFSWTKTQYYVGVKDDHVTVFNGINQSLGPVSLNSVVEETDIEVSSLPEFSQSLLRSTITATSQDEAEQIVQNLRDQLPATVTPGTVTTAEPTPSTSASASGEPIPASETSPTPDTSTTTQGGN</sequence>
<dbReference type="InterPro" id="IPR001932">
    <property type="entry name" value="PPM-type_phosphatase-like_dom"/>
</dbReference>
<dbReference type="InterPro" id="IPR015050">
    <property type="entry name" value="BofC_C"/>
</dbReference>
<evidence type="ECO:0000256" key="2">
    <source>
        <dbReference type="SAM" id="Phobius"/>
    </source>
</evidence>
<keyword evidence="2" id="KW-0812">Transmembrane</keyword>
<accession>A0A4Y9F3F4</accession>
<keyword evidence="2" id="KW-0472">Membrane</keyword>
<dbReference type="CDD" id="cd00143">
    <property type="entry name" value="PP2Cc"/>
    <property type="match status" value="1"/>
</dbReference>
<feature type="transmembrane region" description="Helical" evidence="2">
    <location>
        <begin position="435"/>
        <end position="457"/>
    </location>
</feature>
<feature type="compositionally biased region" description="Basic residues" evidence="1">
    <location>
        <begin position="305"/>
        <end position="322"/>
    </location>
</feature>
<dbReference type="OrthoDB" id="9801841at2"/>
<feature type="domain" description="PPM-type phosphatase" evidence="3">
    <location>
        <begin position="6"/>
        <end position="238"/>
    </location>
</feature>
<protein>
    <submittedName>
        <fullName evidence="4">Serine/threonine-protein phosphatase</fullName>
    </submittedName>
</protein>
<evidence type="ECO:0000256" key="1">
    <source>
        <dbReference type="SAM" id="MobiDB-lite"/>
    </source>
</evidence>
<dbReference type="Proteomes" id="UP000297951">
    <property type="component" value="Unassembled WGS sequence"/>
</dbReference>
<dbReference type="InterPro" id="IPR036457">
    <property type="entry name" value="PPM-type-like_dom_sf"/>
</dbReference>
<feature type="region of interest" description="Disordered" evidence="1">
    <location>
        <begin position="274"/>
        <end position="322"/>
    </location>
</feature>
<dbReference type="RefSeq" id="WP_135012624.1">
    <property type="nucleotide sequence ID" value="NZ_JADGLK010000019.1"/>
</dbReference>
<dbReference type="Pfam" id="PF13672">
    <property type="entry name" value="PP2C_2"/>
    <property type="match status" value="1"/>
</dbReference>
<feature type="compositionally biased region" description="Low complexity" evidence="1">
    <location>
        <begin position="534"/>
        <end position="579"/>
    </location>
</feature>
<comment type="caution">
    <text evidence="4">The sequence shown here is derived from an EMBL/GenBank/DDBJ whole genome shotgun (WGS) entry which is preliminary data.</text>
</comment>
<proteinExistence type="predicted"/>
<gene>
    <name evidence="4" type="ORF">E4U03_06515</name>
</gene>
<feature type="region of interest" description="Disordered" evidence="1">
    <location>
        <begin position="532"/>
        <end position="579"/>
    </location>
</feature>
<dbReference type="SMART" id="SM00331">
    <property type="entry name" value="PP2C_SIG"/>
    <property type="match status" value="1"/>
</dbReference>
<dbReference type="EMBL" id="SPQC01000019">
    <property type="protein sequence ID" value="TFU22322.1"/>
    <property type="molecule type" value="Genomic_DNA"/>
</dbReference>
<evidence type="ECO:0000313" key="4">
    <source>
        <dbReference type="EMBL" id="TFU22322.1"/>
    </source>
</evidence>
<dbReference type="SMART" id="SM00332">
    <property type="entry name" value="PP2Cc"/>
    <property type="match status" value="1"/>
</dbReference>
<evidence type="ECO:0000259" key="3">
    <source>
        <dbReference type="PROSITE" id="PS51746"/>
    </source>
</evidence>
<dbReference type="Pfam" id="PF08955">
    <property type="entry name" value="BofC_C"/>
    <property type="match status" value="1"/>
</dbReference>
<organism evidence="4 5">
    <name type="scientific">Rothia nasimurium</name>
    <dbReference type="NCBI Taxonomy" id="85336"/>
    <lineage>
        <taxon>Bacteria</taxon>
        <taxon>Bacillati</taxon>
        <taxon>Actinomycetota</taxon>
        <taxon>Actinomycetes</taxon>
        <taxon>Micrococcales</taxon>
        <taxon>Micrococcaceae</taxon>
        <taxon>Rothia</taxon>
    </lineage>
</organism>
<evidence type="ECO:0000313" key="5">
    <source>
        <dbReference type="Proteomes" id="UP000297951"/>
    </source>
</evidence>
<dbReference type="SUPFAM" id="SSF81606">
    <property type="entry name" value="PP2C-like"/>
    <property type="match status" value="1"/>
</dbReference>
<feature type="compositionally biased region" description="Acidic residues" evidence="1">
    <location>
        <begin position="285"/>
        <end position="299"/>
    </location>
</feature>
<name>A0A4Y9F3F4_9MICC</name>
<reference evidence="4 5" key="1">
    <citation type="submission" date="2019-03" db="EMBL/GenBank/DDBJ databases">
        <title>Diversity of the mouse oral microbiome.</title>
        <authorList>
            <person name="Joseph S."/>
            <person name="Aduse-Opoku J."/>
            <person name="Curtis M."/>
            <person name="Wade W."/>
            <person name="Hashim A."/>
        </authorList>
    </citation>
    <scope>NUCLEOTIDE SEQUENCE [LARGE SCALE GENOMIC DNA]</scope>
    <source>
        <strain evidence="5">irhom_31</strain>
    </source>
</reference>
<dbReference type="Gene3D" id="3.60.40.10">
    <property type="entry name" value="PPM-type phosphatase domain"/>
    <property type="match status" value="1"/>
</dbReference>
<dbReference type="AlphaFoldDB" id="A0A4Y9F3F4"/>
<dbReference type="STRING" id="85336.A7979_04720"/>
<dbReference type="PROSITE" id="PS51746">
    <property type="entry name" value="PPM_2"/>
    <property type="match status" value="1"/>
</dbReference>
<keyword evidence="2" id="KW-1133">Transmembrane helix</keyword>